<dbReference type="PANTHER" id="PTHR46558">
    <property type="entry name" value="TRACRIPTIONAL REGULATORY PROTEIN-RELATED-RELATED"/>
    <property type="match status" value="1"/>
</dbReference>
<protein>
    <submittedName>
        <fullName evidence="3">Transcriptional regulator with XRE-family HTH domain</fullName>
    </submittedName>
</protein>
<dbReference type="EMBL" id="JAUSUB010000011">
    <property type="protein sequence ID" value="MDQ0270898.1"/>
    <property type="molecule type" value="Genomic_DNA"/>
</dbReference>
<comment type="caution">
    <text evidence="3">The sequence shown here is derived from an EMBL/GenBank/DDBJ whole genome shotgun (WGS) entry which is preliminary data.</text>
</comment>
<dbReference type="CDD" id="cd00093">
    <property type="entry name" value="HTH_XRE"/>
    <property type="match status" value="1"/>
</dbReference>
<keyword evidence="4" id="KW-1185">Reference proteome</keyword>
<reference evidence="3 4" key="1">
    <citation type="submission" date="2023-07" db="EMBL/GenBank/DDBJ databases">
        <title>Genomic Encyclopedia of Type Strains, Phase IV (KMG-IV): sequencing the most valuable type-strain genomes for metagenomic binning, comparative biology and taxonomic classification.</title>
        <authorList>
            <person name="Goeker M."/>
        </authorList>
    </citation>
    <scope>NUCLEOTIDE SEQUENCE [LARGE SCALE GENOMIC DNA]</scope>
    <source>
        <strain evidence="3 4">DSM 23494</strain>
    </source>
</reference>
<sequence length="99" mass="11375">MSSIGQNIKLSRERSFLTQSELASKIRVGTASIERYETCESIPNTLTILKICTVLDITVTTIMDQTNHLNYDSAEEQINFYDSFEPDQYHVNNFLNQHV</sequence>
<proteinExistence type="predicted"/>
<evidence type="ECO:0000313" key="3">
    <source>
        <dbReference type="EMBL" id="MDQ0270898.1"/>
    </source>
</evidence>
<keyword evidence="1" id="KW-0238">DNA-binding</keyword>
<dbReference type="PROSITE" id="PS50943">
    <property type="entry name" value="HTH_CROC1"/>
    <property type="match status" value="1"/>
</dbReference>
<dbReference type="InterPro" id="IPR010982">
    <property type="entry name" value="Lambda_DNA-bd_dom_sf"/>
</dbReference>
<dbReference type="SMART" id="SM00530">
    <property type="entry name" value="HTH_XRE"/>
    <property type="match status" value="1"/>
</dbReference>
<organism evidence="3 4">
    <name type="scientific">Cytobacillus purgationiresistens</name>
    <dbReference type="NCBI Taxonomy" id="863449"/>
    <lineage>
        <taxon>Bacteria</taxon>
        <taxon>Bacillati</taxon>
        <taxon>Bacillota</taxon>
        <taxon>Bacilli</taxon>
        <taxon>Bacillales</taxon>
        <taxon>Bacillaceae</taxon>
        <taxon>Cytobacillus</taxon>
    </lineage>
</organism>
<evidence type="ECO:0000256" key="1">
    <source>
        <dbReference type="ARBA" id="ARBA00023125"/>
    </source>
</evidence>
<evidence type="ECO:0000259" key="2">
    <source>
        <dbReference type="PROSITE" id="PS50943"/>
    </source>
</evidence>
<accession>A0ABU0AI16</accession>
<dbReference type="Proteomes" id="UP001238088">
    <property type="component" value="Unassembled WGS sequence"/>
</dbReference>
<dbReference type="Gene3D" id="1.10.260.40">
    <property type="entry name" value="lambda repressor-like DNA-binding domains"/>
    <property type="match status" value="1"/>
</dbReference>
<dbReference type="PANTHER" id="PTHR46558:SF4">
    <property type="entry name" value="DNA-BIDING PHAGE PROTEIN"/>
    <property type="match status" value="1"/>
</dbReference>
<feature type="domain" description="HTH cro/C1-type" evidence="2">
    <location>
        <begin position="8"/>
        <end position="62"/>
    </location>
</feature>
<dbReference type="InterPro" id="IPR001387">
    <property type="entry name" value="Cro/C1-type_HTH"/>
</dbReference>
<gene>
    <name evidence="3" type="ORF">J2S17_002784</name>
</gene>
<dbReference type="RefSeq" id="WP_307475688.1">
    <property type="nucleotide sequence ID" value="NZ_JAUSUB010000011.1"/>
</dbReference>
<name>A0ABU0AI16_9BACI</name>
<evidence type="ECO:0000313" key="4">
    <source>
        <dbReference type="Proteomes" id="UP001238088"/>
    </source>
</evidence>
<dbReference type="Pfam" id="PF01381">
    <property type="entry name" value="HTH_3"/>
    <property type="match status" value="1"/>
</dbReference>
<dbReference type="SUPFAM" id="SSF47413">
    <property type="entry name" value="lambda repressor-like DNA-binding domains"/>
    <property type="match status" value="1"/>
</dbReference>